<proteinExistence type="predicted"/>
<reference evidence="1 2" key="1">
    <citation type="journal article" date="2022" name="New Phytol.">
        <title>Ecological generalism drives hyperdiversity of secondary metabolite gene clusters in xylarialean endophytes.</title>
        <authorList>
            <person name="Franco M.E.E."/>
            <person name="Wisecaver J.H."/>
            <person name="Arnold A.E."/>
            <person name="Ju Y.M."/>
            <person name="Slot J.C."/>
            <person name="Ahrendt S."/>
            <person name="Moore L.P."/>
            <person name="Eastman K.E."/>
            <person name="Scott K."/>
            <person name="Konkel Z."/>
            <person name="Mondo S.J."/>
            <person name="Kuo A."/>
            <person name="Hayes R.D."/>
            <person name="Haridas S."/>
            <person name="Andreopoulos B."/>
            <person name="Riley R."/>
            <person name="LaButti K."/>
            <person name="Pangilinan J."/>
            <person name="Lipzen A."/>
            <person name="Amirebrahimi M."/>
            <person name="Yan J."/>
            <person name="Adam C."/>
            <person name="Keymanesh K."/>
            <person name="Ng V."/>
            <person name="Louie K."/>
            <person name="Northen T."/>
            <person name="Drula E."/>
            <person name="Henrissat B."/>
            <person name="Hsieh H.M."/>
            <person name="Youens-Clark K."/>
            <person name="Lutzoni F."/>
            <person name="Miadlikowska J."/>
            <person name="Eastwood D.C."/>
            <person name="Hamelin R.C."/>
            <person name="Grigoriev I.V."/>
            <person name="U'Ren J.M."/>
        </authorList>
    </citation>
    <scope>NUCLEOTIDE SEQUENCE [LARGE SCALE GENOMIC DNA]</scope>
    <source>
        <strain evidence="1 2">ER1909</strain>
    </source>
</reference>
<evidence type="ECO:0000313" key="1">
    <source>
        <dbReference type="EMBL" id="KAI6090735.1"/>
    </source>
</evidence>
<sequence length="520" mass="57868">MILSLPVVFGSLAATYVFLRLLLYWTQDANEPPAIVTGIPFLGPLIGMARQKSGYYNQLRDAYKLPIYTLRLPFSRMYIVNATELVPALQKQWRNVSFAAIAADAGNLVGMSKDAIRIMRKDLTSEHGFSVSWPKYITPVMSPGRDLDDISRKAIEVFVGELEKLKSQRTVKTGLWQWTSRIMDTATTEAVWGPDNPYRDPVVAEAWKIFEAGFLTLSVFPLAKYIYPRLHQARETAAAALTQYIRKGGHERASGLVKKRYEHHRSFGLSNDDIARGELGNTFAVLGSTVPCALWVLYHIFSDPKVLADVRKEVLTLVREESDDEGKRIVSSIDLASIRTSCPILLSTFQETLRHRTVTPGARVLLEDVLLDGRILLKKGSMLMLPASVQHTNVSAWGEDASSFDHMRFVAESGQKKPNRVAFRAFGGGHVLCPGRHFASTEIMALAALLVLQFDVVPAAGKWIEPTWKNSPVQAGFPIPDEDISVEFRAREPGMQWSVQFSGADEAMGFVKEDVVAGLK</sequence>
<protein>
    <submittedName>
        <fullName evidence="1">Cytochrome P450</fullName>
    </submittedName>
</protein>
<keyword evidence="2" id="KW-1185">Reference proteome</keyword>
<dbReference type="Proteomes" id="UP001497680">
    <property type="component" value="Unassembled WGS sequence"/>
</dbReference>
<evidence type="ECO:0000313" key="2">
    <source>
        <dbReference type="Proteomes" id="UP001497680"/>
    </source>
</evidence>
<name>A0ACC0DDC5_9PEZI</name>
<gene>
    <name evidence="1" type="ORF">F4821DRAFT_227734</name>
</gene>
<dbReference type="EMBL" id="MU394289">
    <property type="protein sequence ID" value="KAI6090735.1"/>
    <property type="molecule type" value="Genomic_DNA"/>
</dbReference>
<accession>A0ACC0DDC5</accession>
<comment type="caution">
    <text evidence="1">The sequence shown here is derived from an EMBL/GenBank/DDBJ whole genome shotgun (WGS) entry which is preliminary data.</text>
</comment>
<organism evidence="1 2">
    <name type="scientific">Hypoxylon rubiginosum</name>
    <dbReference type="NCBI Taxonomy" id="110542"/>
    <lineage>
        <taxon>Eukaryota</taxon>
        <taxon>Fungi</taxon>
        <taxon>Dikarya</taxon>
        <taxon>Ascomycota</taxon>
        <taxon>Pezizomycotina</taxon>
        <taxon>Sordariomycetes</taxon>
        <taxon>Xylariomycetidae</taxon>
        <taxon>Xylariales</taxon>
        <taxon>Hypoxylaceae</taxon>
        <taxon>Hypoxylon</taxon>
    </lineage>
</organism>